<evidence type="ECO:0000256" key="7">
    <source>
        <dbReference type="ARBA" id="ARBA00023173"/>
    </source>
</evidence>
<keyword evidence="7" id="KW-0869">Chloride channel</keyword>
<evidence type="ECO:0000256" key="3">
    <source>
        <dbReference type="ARBA" id="ARBA00022692"/>
    </source>
</evidence>
<feature type="transmembrane region" description="Helical" evidence="10">
    <location>
        <begin position="398"/>
        <end position="421"/>
    </location>
</feature>
<evidence type="ECO:0000313" key="11">
    <source>
        <dbReference type="EMBL" id="MDY0881799.1"/>
    </source>
</evidence>
<gene>
    <name evidence="11" type="ORF">SMD27_03015</name>
</gene>
<proteinExistence type="predicted"/>
<evidence type="ECO:0000256" key="8">
    <source>
        <dbReference type="ARBA" id="ARBA00023214"/>
    </source>
</evidence>
<keyword evidence="5" id="KW-0406">Ion transport</keyword>
<evidence type="ECO:0000256" key="6">
    <source>
        <dbReference type="ARBA" id="ARBA00023136"/>
    </source>
</evidence>
<keyword evidence="2" id="KW-0813">Transport</keyword>
<protein>
    <submittedName>
        <fullName evidence="11">Chloride channel protein</fullName>
    </submittedName>
</protein>
<keyword evidence="4 10" id="KW-1133">Transmembrane helix</keyword>
<dbReference type="Proteomes" id="UP001279642">
    <property type="component" value="Unassembled WGS sequence"/>
</dbReference>
<reference evidence="11 12" key="1">
    <citation type="journal article" date="2016" name="Antonie Van Leeuwenhoek">
        <title>Dongia soli sp. nov., isolated from soil from Dokdo, Korea.</title>
        <authorList>
            <person name="Kim D.U."/>
            <person name="Lee H."/>
            <person name="Kim H."/>
            <person name="Kim S.G."/>
            <person name="Ka J.O."/>
        </authorList>
    </citation>
    <scope>NUCLEOTIDE SEQUENCE [LARGE SCALE GENOMIC DNA]</scope>
    <source>
        <strain evidence="11 12">D78</strain>
    </source>
</reference>
<feature type="transmembrane region" description="Helical" evidence="10">
    <location>
        <begin position="341"/>
        <end position="362"/>
    </location>
</feature>
<keyword evidence="8" id="KW-0868">Chloride</keyword>
<feature type="transmembrane region" description="Helical" evidence="10">
    <location>
        <begin position="271"/>
        <end position="292"/>
    </location>
</feature>
<accession>A0ABU5E7U6</accession>
<dbReference type="Pfam" id="PF00654">
    <property type="entry name" value="Voltage_CLC"/>
    <property type="match status" value="1"/>
</dbReference>
<dbReference type="InterPro" id="IPR014743">
    <property type="entry name" value="Cl-channel_core"/>
</dbReference>
<evidence type="ECO:0000313" key="12">
    <source>
        <dbReference type="Proteomes" id="UP001279642"/>
    </source>
</evidence>
<dbReference type="InterPro" id="IPR050368">
    <property type="entry name" value="ClC-type_chloride_channel"/>
</dbReference>
<dbReference type="InterPro" id="IPR001807">
    <property type="entry name" value="ClC"/>
</dbReference>
<dbReference type="PRINTS" id="PR00762">
    <property type="entry name" value="CLCHANNEL"/>
</dbReference>
<feature type="transmembrane region" description="Helical" evidence="10">
    <location>
        <begin position="58"/>
        <end position="80"/>
    </location>
</feature>
<dbReference type="PANTHER" id="PTHR43427:SF6">
    <property type="entry name" value="CHLORIDE CHANNEL PROTEIN CLC-E"/>
    <property type="match status" value="1"/>
</dbReference>
<evidence type="ECO:0000256" key="1">
    <source>
        <dbReference type="ARBA" id="ARBA00004141"/>
    </source>
</evidence>
<feature type="transmembrane region" description="Helical" evidence="10">
    <location>
        <begin position="101"/>
        <end position="129"/>
    </location>
</feature>
<comment type="subcellular location">
    <subcellularLocation>
        <location evidence="1">Membrane</location>
        <topology evidence="1">Multi-pass membrane protein</topology>
    </subcellularLocation>
</comment>
<evidence type="ECO:0000256" key="9">
    <source>
        <dbReference type="ARBA" id="ARBA00023303"/>
    </source>
</evidence>
<dbReference type="SUPFAM" id="SSF81340">
    <property type="entry name" value="Clc chloride channel"/>
    <property type="match status" value="1"/>
</dbReference>
<keyword evidence="6 10" id="KW-0472">Membrane</keyword>
<dbReference type="PANTHER" id="PTHR43427">
    <property type="entry name" value="CHLORIDE CHANNEL PROTEIN CLC-E"/>
    <property type="match status" value="1"/>
</dbReference>
<dbReference type="CDD" id="cd01034">
    <property type="entry name" value="EriC_like"/>
    <property type="match status" value="1"/>
</dbReference>
<feature type="transmembrane region" description="Helical" evidence="10">
    <location>
        <begin position="159"/>
        <end position="182"/>
    </location>
</feature>
<dbReference type="EMBL" id="JAXCLW010000001">
    <property type="protein sequence ID" value="MDY0881799.1"/>
    <property type="molecule type" value="Genomic_DNA"/>
</dbReference>
<organism evidence="11 12">
    <name type="scientific">Dongia soli</name>
    <dbReference type="NCBI Taxonomy" id="600628"/>
    <lineage>
        <taxon>Bacteria</taxon>
        <taxon>Pseudomonadati</taxon>
        <taxon>Pseudomonadota</taxon>
        <taxon>Alphaproteobacteria</taxon>
        <taxon>Rhodospirillales</taxon>
        <taxon>Dongiaceae</taxon>
        <taxon>Dongia</taxon>
    </lineage>
</organism>
<evidence type="ECO:0000256" key="10">
    <source>
        <dbReference type="SAM" id="Phobius"/>
    </source>
</evidence>
<keyword evidence="9" id="KW-0407">Ion channel</keyword>
<evidence type="ECO:0000256" key="4">
    <source>
        <dbReference type="ARBA" id="ARBA00022989"/>
    </source>
</evidence>
<feature type="transmembrane region" description="Helical" evidence="10">
    <location>
        <begin position="369"/>
        <end position="392"/>
    </location>
</feature>
<dbReference type="RefSeq" id="WP_320506847.1">
    <property type="nucleotide sequence ID" value="NZ_JAXCLW010000001.1"/>
</dbReference>
<comment type="caution">
    <text evidence="11">The sequence shown here is derived from an EMBL/GenBank/DDBJ whole genome shotgun (WGS) entry which is preliminary data.</text>
</comment>
<keyword evidence="12" id="KW-1185">Reference proteome</keyword>
<dbReference type="Gene3D" id="1.10.3080.10">
    <property type="entry name" value="Clc chloride channel"/>
    <property type="match status" value="1"/>
</dbReference>
<evidence type="ECO:0000256" key="5">
    <source>
        <dbReference type="ARBA" id="ARBA00023065"/>
    </source>
</evidence>
<name>A0ABU5E7U6_9PROT</name>
<feature type="transmembrane region" description="Helical" evidence="10">
    <location>
        <begin position="230"/>
        <end position="259"/>
    </location>
</feature>
<feature type="transmembrane region" description="Helical" evidence="10">
    <location>
        <begin position="194"/>
        <end position="218"/>
    </location>
</feature>
<keyword evidence="3 10" id="KW-0812">Transmembrane</keyword>
<sequence length="433" mass="45148">MTRFPRSGIPRHWLAVAYWRRKTIFLLGAALIGIAAIGFALGADEAQHAFAWLRDTYPLAAFIVTCLGFVVAAVTTAHWFPAARGSGIPQVIAARRYEDPIIRGGLIGGGVTLWKVLLTLFALLCGASVGREGPTVQLGACIMFLLGTRLGLRKPQGLVLAGAAAGIAAAFNTPLAGIMFAIEEMAKNYEKRISGLIIAAVVIAGAVSIAFLGNYKYFGSNPIEIGFSRAMIFATVCSVIAGLGGSLFSFLLLAAGRLYRRLSAGANWMPYAFPAACGLAVAIASLLTHGYANGTGYEQAKLALESGQTMPLWYGPLKLLATLASSASGLPGGLFSPSLSVGTGLGSLIAAALAHIPALGGLSPDDLRAIMLLAMAAYFAAVVQSPLTAFVIVNEMTVSNALLVPLLTATFLAAGISAMLTREPLYHALSRQF</sequence>
<evidence type="ECO:0000256" key="2">
    <source>
        <dbReference type="ARBA" id="ARBA00022448"/>
    </source>
</evidence>